<keyword evidence="3" id="KW-1185">Reference proteome</keyword>
<feature type="chain" id="PRO_5035242048" description="Peptidase inhibitor family I36" evidence="1">
    <location>
        <begin position="28"/>
        <end position="141"/>
    </location>
</feature>
<feature type="signal peptide" evidence="1">
    <location>
        <begin position="1"/>
        <end position="27"/>
    </location>
</feature>
<gene>
    <name evidence="2" type="ORF">GCM10010124_25020</name>
</gene>
<dbReference type="RefSeq" id="WP_189114431.1">
    <property type="nucleotide sequence ID" value="NZ_BMQC01000007.1"/>
</dbReference>
<protein>
    <recommendedName>
        <fullName evidence="4">Peptidase inhibitor family I36</fullName>
    </recommendedName>
</protein>
<name>A0A8J3BUX7_9ACTN</name>
<accession>A0A8J3BUX7</accession>
<keyword evidence="1" id="KW-0732">Signal</keyword>
<dbReference type="AlphaFoldDB" id="A0A8J3BUX7"/>
<reference evidence="2" key="1">
    <citation type="journal article" date="2014" name="Int. J. Syst. Evol. Microbiol.">
        <title>Complete genome sequence of Corynebacterium casei LMG S-19264T (=DSM 44701T), isolated from a smear-ripened cheese.</title>
        <authorList>
            <consortium name="US DOE Joint Genome Institute (JGI-PGF)"/>
            <person name="Walter F."/>
            <person name="Albersmeier A."/>
            <person name="Kalinowski J."/>
            <person name="Ruckert C."/>
        </authorList>
    </citation>
    <scope>NUCLEOTIDE SEQUENCE</scope>
    <source>
        <strain evidence="2">JCM 3091</strain>
    </source>
</reference>
<dbReference type="Gene3D" id="2.60.20.10">
    <property type="entry name" value="Crystallins"/>
    <property type="match status" value="1"/>
</dbReference>
<dbReference type="EMBL" id="BMQC01000007">
    <property type="protein sequence ID" value="GGK31202.1"/>
    <property type="molecule type" value="Genomic_DNA"/>
</dbReference>
<sequence length="141" mass="15593">MKRNWWRGSWVVILGATALTTPTAASGAGRESVRPCPDGALCIYEHANYQGELVTLSTCGVFNLVTFKLSTGKPWNDQASSYLNRRPAGTWSHLYDYDGSGDASKPENWQHLFSSRSDGDDPVEGWNHIHPNDTVDIVHVC</sequence>
<evidence type="ECO:0000313" key="2">
    <source>
        <dbReference type="EMBL" id="GGK31202.1"/>
    </source>
</evidence>
<evidence type="ECO:0000256" key="1">
    <source>
        <dbReference type="SAM" id="SignalP"/>
    </source>
</evidence>
<evidence type="ECO:0000313" key="3">
    <source>
        <dbReference type="Proteomes" id="UP000662200"/>
    </source>
</evidence>
<dbReference type="Pfam" id="PF03995">
    <property type="entry name" value="Inhibitor_I36"/>
    <property type="match status" value="1"/>
</dbReference>
<dbReference type="Proteomes" id="UP000662200">
    <property type="component" value="Unassembled WGS sequence"/>
</dbReference>
<organism evidence="2 3">
    <name type="scientific">Pilimelia terevasa</name>
    <dbReference type="NCBI Taxonomy" id="53372"/>
    <lineage>
        <taxon>Bacteria</taxon>
        <taxon>Bacillati</taxon>
        <taxon>Actinomycetota</taxon>
        <taxon>Actinomycetes</taxon>
        <taxon>Micromonosporales</taxon>
        <taxon>Micromonosporaceae</taxon>
        <taxon>Pilimelia</taxon>
    </lineage>
</organism>
<proteinExistence type="predicted"/>
<evidence type="ECO:0008006" key="4">
    <source>
        <dbReference type="Google" id="ProtNLM"/>
    </source>
</evidence>
<comment type="caution">
    <text evidence="2">The sequence shown here is derived from an EMBL/GenBank/DDBJ whole genome shotgun (WGS) entry which is preliminary data.</text>
</comment>
<reference evidence="2" key="2">
    <citation type="submission" date="2020-09" db="EMBL/GenBank/DDBJ databases">
        <authorList>
            <person name="Sun Q."/>
            <person name="Ohkuma M."/>
        </authorList>
    </citation>
    <scope>NUCLEOTIDE SEQUENCE</scope>
    <source>
        <strain evidence="2">JCM 3091</strain>
    </source>
</reference>